<protein>
    <submittedName>
        <fullName evidence="1">Uncharacterized protein</fullName>
    </submittedName>
</protein>
<reference evidence="1 2" key="1">
    <citation type="submission" date="2024-01" db="EMBL/GenBank/DDBJ databases">
        <title>The genomes of 5 underutilized Papilionoideae crops provide insights into root nodulation and disease resistanc.</title>
        <authorList>
            <person name="Jiang F."/>
        </authorList>
    </citation>
    <scope>NUCLEOTIDE SEQUENCE [LARGE SCALE GENOMIC DNA]</scope>
    <source>
        <strain evidence="1">LVBAO_FW01</strain>
        <tissue evidence="1">Leaves</tissue>
    </source>
</reference>
<organism evidence="1 2">
    <name type="scientific">Canavalia gladiata</name>
    <name type="common">Sword bean</name>
    <name type="synonym">Dolichos gladiatus</name>
    <dbReference type="NCBI Taxonomy" id="3824"/>
    <lineage>
        <taxon>Eukaryota</taxon>
        <taxon>Viridiplantae</taxon>
        <taxon>Streptophyta</taxon>
        <taxon>Embryophyta</taxon>
        <taxon>Tracheophyta</taxon>
        <taxon>Spermatophyta</taxon>
        <taxon>Magnoliopsida</taxon>
        <taxon>eudicotyledons</taxon>
        <taxon>Gunneridae</taxon>
        <taxon>Pentapetalae</taxon>
        <taxon>rosids</taxon>
        <taxon>fabids</taxon>
        <taxon>Fabales</taxon>
        <taxon>Fabaceae</taxon>
        <taxon>Papilionoideae</taxon>
        <taxon>50 kb inversion clade</taxon>
        <taxon>NPAAA clade</taxon>
        <taxon>indigoferoid/millettioid clade</taxon>
        <taxon>Phaseoleae</taxon>
        <taxon>Canavalia</taxon>
    </lineage>
</organism>
<evidence type="ECO:0000313" key="2">
    <source>
        <dbReference type="Proteomes" id="UP001367508"/>
    </source>
</evidence>
<dbReference type="EMBL" id="JAYMYQ010000001">
    <property type="protein sequence ID" value="KAK7361278.1"/>
    <property type="molecule type" value="Genomic_DNA"/>
</dbReference>
<gene>
    <name evidence="1" type="ORF">VNO77_03327</name>
</gene>
<dbReference type="Proteomes" id="UP001367508">
    <property type="component" value="Unassembled WGS sequence"/>
</dbReference>
<name>A0AAN9RC49_CANGL</name>
<proteinExistence type="predicted"/>
<sequence>MHEVKFKVPIGDVLDDAREITTFLTLAKPWDLDIVGTGIEVGGILFYSHTDSLTDEAYAWHFEGALPKRVLRSHDKREDATGHTLELPYEQVPRMHGGLTKHGNRPHVITPIVVQCSCTVNKVYGAISSFFLVKVQSPSLLFVRASSSGMRVAGEAKTKLQSCGLLHMLPALLQSSFWDPPSHP</sequence>
<keyword evidence="2" id="KW-1185">Reference proteome</keyword>
<accession>A0AAN9RC49</accession>
<dbReference type="AlphaFoldDB" id="A0AAN9RC49"/>
<evidence type="ECO:0000313" key="1">
    <source>
        <dbReference type="EMBL" id="KAK7361278.1"/>
    </source>
</evidence>
<comment type="caution">
    <text evidence="1">The sequence shown here is derived from an EMBL/GenBank/DDBJ whole genome shotgun (WGS) entry which is preliminary data.</text>
</comment>